<dbReference type="Proteomes" id="UP000652013">
    <property type="component" value="Unassembled WGS sequence"/>
</dbReference>
<accession>A0A8J3Y597</accession>
<gene>
    <name evidence="1" type="ORF">Sya03_13650</name>
</gene>
<evidence type="ECO:0000313" key="1">
    <source>
        <dbReference type="EMBL" id="GIJ02013.1"/>
    </source>
</evidence>
<protein>
    <submittedName>
        <fullName evidence="1">Lipoprotein</fullName>
    </submittedName>
</protein>
<proteinExistence type="predicted"/>
<organism evidence="1 2">
    <name type="scientific">Spirilliplanes yamanashiensis</name>
    <dbReference type="NCBI Taxonomy" id="42233"/>
    <lineage>
        <taxon>Bacteria</taxon>
        <taxon>Bacillati</taxon>
        <taxon>Actinomycetota</taxon>
        <taxon>Actinomycetes</taxon>
        <taxon>Micromonosporales</taxon>
        <taxon>Micromonosporaceae</taxon>
        <taxon>Spirilliplanes</taxon>
    </lineage>
</organism>
<comment type="caution">
    <text evidence="1">The sequence shown here is derived from an EMBL/GenBank/DDBJ whole genome shotgun (WGS) entry which is preliminary data.</text>
</comment>
<keyword evidence="1" id="KW-0449">Lipoprotein</keyword>
<reference evidence="1" key="1">
    <citation type="submission" date="2021-01" db="EMBL/GenBank/DDBJ databases">
        <title>Whole genome shotgun sequence of Spirilliplanes yamanashiensis NBRC 15828.</title>
        <authorList>
            <person name="Komaki H."/>
            <person name="Tamura T."/>
        </authorList>
    </citation>
    <scope>NUCLEOTIDE SEQUENCE</scope>
    <source>
        <strain evidence="1">NBRC 15828</strain>
    </source>
</reference>
<dbReference type="EMBL" id="BOOY01000007">
    <property type="protein sequence ID" value="GIJ02013.1"/>
    <property type="molecule type" value="Genomic_DNA"/>
</dbReference>
<evidence type="ECO:0000313" key="2">
    <source>
        <dbReference type="Proteomes" id="UP000652013"/>
    </source>
</evidence>
<dbReference type="RefSeq" id="WP_203937337.1">
    <property type="nucleotide sequence ID" value="NZ_BAAAGJ010000005.1"/>
</dbReference>
<name>A0A8J3Y597_9ACTN</name>
<dbReference type="AlphaFoldDB" id="A0A8J3Y597"/>
<dbReference type="Gene3D" id="2.50.20.20">
    <property type="match status" value="1"/>
</dbReference>
<sequence>MRTRTLALAAAAAVLLTGCQRTGDAGSPAPVASATQPAAAGNGVAELAADEILQRSQAAVERAESFRMQGDLSNEGERMTFDFKTDGRDLTGFMTKGAEKIGLLSVGGKQYVRPNERFLAQMSGEPAKARKVARRMGDRWVELTDKDQNLAGVFGAVSIGQWLDVAGKVTKGPVKEIDGTPAIGLVHEGTTGGTLYVATAGEPYPLRIEAPGTEKGQIDISDFGATFPELKAPARAEVTTFAQLMN</sequence>
<dbReference type="PROSITE" id="PS51257">
    <property type="entry name" value="PROKAR_LIPOPROTEIN"/>
    <property type="match status" value="1"/>
</dbReference>
<keyword evidence="2" id="KW-1185">Reference proteome</keyword>